<gene>
    <name evidence="1" type="ORF">S01H4_45960</name>
</gene>
<proteinExistence type="predicted"/>
<organism evidence="1">
    <name type="scientific">marine sediment metagenome</name>
    <dbReference type="NCBI Taxonomy" id="412755"/>
    <lineage>
        <taxon>unclassified sequences</taxon>
        <taxon>metagenomes</taxon>
        <taxon>ecological metagenomes</taxon>
    </lineage>
</organism>
<reference evidence="1" key="1">
    <citation type="journal article" date="2014" name="Front. Microbiol.">
        <title>High frequency of phylogenetically diverse reductive dehalogenase-homologous genes in deep subseafloor sedimentary metagenomes.</title>
        <authorList>
            <person name="Kawai M."/>
            <person name="Futagami T."/>
            <person name="Toyoda A."/>
            <person name="Takaki Y."/>
            <person name="Nishi S."/>
            <person name="Hori S."/>
            <person name="Arai W."/>
            <person name="Tsubouchi T."/>
            <person name="Morono Y."/>
            <person name="Uchiyama I."/>
            <person name="Ito T."/>
            <person name="Fujiyama A."/>
            <person name="Inagaki F."/>
            <person name="Takami H."/>
        </authorList>
    </citation>
    <scope>NUCLEOTIDE SEQUENCE</scope>
    <source>
        <strain evidence="1">Expedition CK06-06</strain>
    </source>
</reference>
<sequence>RIHNDLYKPLPLAEIKKGAFAEVNNDKKPHAGWGEDHKCYMNTEGKWVDPYVAWSAYPFPCPKPVGQIILKSPDFLDIKQPDAYTSCHNGVTEVQLIKGKTKGNINYLVMMPENIIAIKADYRNLRHQISLRLYRHTDTVRLGHFFHYDKKENYNYEKEAEFNQSFESPESGQEGEFFWIKQQFPAEKTFPDGFKYIIMGYIPGVTKEIKNVDGVKNLGTKPMSNVNRKPGGLELDYNQIRKASGSAATAVLSYQENLEFSAFFTVVTSNDGDNLLEEAK</sequence>
<dbReference type="EMBL" id="BART01025631">
    <property type="protein sequence ID" value="GAH03139.1"/>
    <property type="molecule type" value="Genomic_DNA"/>
</dbReference>
<evidence type="ECO:0000313" key="1">
    <source>
        <dbReference type="EMBL" id="GAH03139.1"/>
    </source>
</evidence>
<comment type="caution">
    <text evidence="1">The sequence shown here is derived from an EMBL/GenBank/DDBJ whole genome shotgun (WGS) entry which is preliminary data.</text>
</comment>
<dbReference type="AlphaFoldDB" id="X1DDK1"/>
<feature type="non-terminal residue" evidence="1">
    <location>
        <position position="280"/>
    </location>
</feature>
<name>X1DDK1_9ZZZZ</name>
<accession>X1DDK1</accession>
<protein>
    <submittedName>
        <fullName evidence="1">Uncharacterized protein</fullName>
    </submittedName>
</protein>
<feature type="non-terminal residue" evidence="1">
    <location>
        <position position="1"/>
    </location>
</feature>